<dbReference type="AlphaFoldDB" id="A0A2K3LDT5"/>
<evidence type="ECO:0000313" key="1">
    <source>
        <dbReference type="EMBL" id="PNX76682.1"/>
    </source>
</evidence>
<dbReference type="EMBL" id="ASHM01031100">
    <property type="protein sequence ID" value="PNX76682.1"/>
    <property type="molecule type" value="Genomic_DNA"/>
</dbReference>
<protein>
    <submittedName>
        <fullName evidence="1">Uncharacterized protein</fullName>
    </submittedName>
</protein>
<reference evidence="1 2" key="2">
    <citation type="journal article" date="2017" name="Front. Plant Sci.">
        <title>Gene Classification and Mining of Molecular Markers Useful in Red Clover (Trifolium pratense) Breeding.</title>
        <authorList>
            <person name="Istvanek J."/>
            <person name="Dluhosova J."/>
            <person name="Dluhos P."/>
            <person name="Patkova L."/>
            <person name="Nedelnik J."/>
            <person name="Repkova J."/>
        </authorList>
    </citation>
    <scope>NUCLEOTIDE SEQUENCE [LARGE SCALE GENOMIC DNA]</scope>
    <source>
        <strain evidence="2">cv. Tatra</strain>
        <tissue evidence="1">Young leaves</tissue>
    </source>
</reference>
<sequence length="85" mass="9305">MWELTRVGDCWVSSMSPSLVVLEHLTMCFSRALPDSPTLKVLSVDVVSPSLVVLEHLTLCFSRAPPNSPTSGIRAVRIKCATNYS</sequence>
<gene>
    <name evidence="1" type="ORF">L195_g032640</name>
</gene>
<organism evidence="1 2">
    <name type="scientific">Trifolium pratense</name>
    <name type="common">Red clover</name>
    <dbReference type="NCBI Taxonomy" id="57577"/>
    <lineage>
        <taxon>Eukaryota</taxon>
        <taxon>Viridiplantae</taxon>
        <taxon>Streptophyta</taxon>
        <taxon>Embryophyta</taxon>
        <taxon>Tracheophyta</taxon>
        <taxon>Spermatophyta</taxon>
        <taxon>Magnoliopsida</taxon>
        <taxon>eudicotyledons</taxon>
        <taxon>Gunneridae</taxon>
        <taxon>Pentapetalae</taxon>
        <taxon>rosids</taxon>
        <taxon>fabids</taxon>
        <taxon>Fabales</taxon>
        <taxon>Fabaceae</taxon>
        <taxon>Papilionoideae</taxon>
        <taxon>50 kb inversion clade</taxon>
        <taxon>NPAAA clade</taxon>
        <taxon>Hologalegina</taxon>
        <taxon>IRL clade</taxon>
        <taxon>Trifolieae</taxon>
        <taxon>Trifolium</taxon>
    </lineage>
</organism>
<proteinExistence type="predicted"/>
<name>A0A2K3LDT5_TRIPR</name>
<accession>A0A2K3LDT5</accession>
<comment type="caution">
    <text evidence="1">The sequence shown here is derived from an EMBL/GenBank/DDBJ whole genome shotgun (WGS) entry which is preliminary data.</text>
</comment>
<evidence type="ECO:0000313" key="2">
    <source>
        <dbReference type="Proteomes" id="UP000236291"/>
    </source>
</evidence>
<reference evidence="1 2" key="1">
    <citation type="journal article" date="2014" name="Am. J. Bot.">
        <title>Genome assembly and annotation for red clover (Trifolium pratense; Fabaceae).</title>
        <authorList>
            <person name="Istvanek J."/>
            <person name="Jaros M."/>
            <person name="Krenek A."/>
            <person name="Repkova J."/>
        </authorList>
    </citation>
    <scope>NUCLEOTIDE SEQUENCE [LARGE SCALE GENOMIC DNA]</scope>
    <source>
        <strain evidence="2">cv. Tatra</strain>
        <tissue evidence="1">Young leaves</tissue>
    </source>
</reference>
<dbReference type="Proteomes" id="UP000236291">
    <property type="component" value="Unassembled WGS sequence"/>
</dbReference>